<proteinExistence type="inferred from homology"/>
<dbReference type="InterPro" id="IPR006059">
    <property type="entry name" value="SBP"/>
</dbReference>
<keyword evidence="7" id="KW-1185">Reference proteome</keyword>
<keyword evidence="4" id="KW-0560">Oxidoreductase</keyword>
<evidence type="ECO:0000313" key="7">
    <source>
        <dbReference type="Proteomes" id="UP000613840"/>
    </source>
</evidence>
<comment type="cofactor">
    <cofactor evidence="1">
        <name>FAD</name>
        <dbReference type="ChEBI" id="CHEBI:57692"/>
    </cofactor>
</comment>
<dbReference type="Pfam" id="PF13416">
    <property type="entry name" value="SBP_bac_8"/>
    <property type="match status" value="1"/>
</dbReference>
<reference evidence="6" key="2">
    <citation type="submission" date="2020-09" db="EMBL/GenBank/DDBJ databases">
        <authorList>
            <person name="Sun Q."/>
            <person name="Zhou Y."/>
        </authorList>
    </citation>
    <scope>NUCLEOTIDE SEQUENCE</scope>
    <source>
        <strain evidence="6">CGMCC 4.7306</strain>
    </source>
</reference>
<evidence type="ECO:0000256" key="1">
    <source>
        <dbReference type="ARBA" id="ARBA00001974"/>
    </source>
</evidence>
<name>A0A917SDV1_9ACTN</name>
<gene>
    <name evidence="6" type="ORF">GCM10011575_36550</name>
</gene>
<dbReference type="Gene3D" id="3.40.190.10">
    <property type="entry name" value="Periplasmic binding protein-like II"/>
    <property type="match status" value="1"/>
</dbReference>
<dbReference type="EMBL" id="BMMZ01000010">
    <property type="protein sequence ID" value="GGL75074.1"/>
    <property type="molecule type" value="Genomic_DNA"/>
</dbReference>
<comment type="caution">
    <text evidence="6">The sequence shown here is derived from an EMBL/GenBank/DDBJ whole genome shotgun (WGS) entry which is preliminary data.</text>
</comment>
<evidence type="ECO:0000313" key="6">
    <source>
        <dbReference type="EMBL" id="GGL75074.1"/>
    </source>
</evidence>
<reference evidence="6" key="1">
    <citation type="journal article" date="2014" name="Int. J. Syst. Evol. Microbiol.">
        <title>Complete genome sequence of Corynebacterium casei LMG S-19264T (=DSM 44701T), isolated from a smear-ripened cheese.</title>
        <authorList>
            <consortium name="US DOE Joint Genome Institute (JGI-PGF)"/>
            <person name="Walter F."/>
            <person name="Albersmeier A."/>
            <person name="Kalinowski J."/>
            <person name="Ruckert C."/>
        </authorList>
    </citation>
    <scope>NUCLEOTIDE SEQUENCE</scope>
    <source>
        <strain evidence="6">CGMCC 4.7306</strain>
    </source>
</reference>
<dbReference type="AlphaFoldDB" id="A0A917SDV1"/>
<evidence type="ECO:0000259" key="5">
    <source>
        <dbReference type="Pfam" id="PF01266"/>
    </source>
</evidence>
<accession>A0A917SDV1</accession>
<dbReference type="SUPFAM" id="SSF51905">
    <property type="entry name" value="FAD/NAD(P)-binding domain"/>
    <property type="match status" value="1"/>
</dbReference>
<feature type="domain" description="FAD dependent oxidoreductase" evidence="5">
    <location>
        <begin position="22"/>
        <end position="367"/>
    </location>
</feature>
<keyword evidence="3" id="KW-0285">Flavoprotein</keyword>
<dbReference type="GO" id="GO:0016491">
    <property type="term" value="F:oxidoreductase activity"/>
    <property type="evidence" value="ECO:0007669"/>
    <property type="project" value="UniProtKB-KW"/>
</dbReference>
<evidence type="ECO:0000256" key="2">
    <source>
        <dbReference type="ARBA" id="ARBA00009410"/>
    </source>
</evidence>
<dbReference type="Gene3D" id="3.30.9.10">
    <property type="entry name" value="D-Amino Acid Oxidase, subunit A, domain 2"/>
    <property type="match status" value="1"/>
</dbReference>
<evidence type="ECO:0000256" key="3">
    <source>
        <dbReference type="ARBA" id="ARBA00022630"/>
    </source>
</evidence>
<dbReference type="PANTHER" id="PTHR13847">
    <property type="entry name" value="SARCOSINE DEHYDROGENASE-RELATED"/>
    <property type="match status" value="1"/>
</dbReference>
<evidence type="ECO:0000256" key="4">
    <source>
        <dbReference type="ARBA" id="ARBA00023002"/>
    </source>
</evidence>
<dbReference type="SUPFAM" id="SSF53850">
    <property type="entry name" value="Periplasmic binding protein-like II"/>
    <property type="match status" value="1"/>
</dbReference>
<dbReference type="InterPro" id="IPR006076">
    <property type="entry name" value="FAD-dep_OxRdtase"/>
</dbReference>
<dbReference type="Gene3D" id="3.50.50.60">
    <property type="entry name" value="FAD/NAD(P)-binding domain"/>
    <property type="match status" value="1"/>
</dbReference>
<organism evidence="6 7">
    <name type="scientific">Microlunatus endophyticus</name>
    <dbReference type="NCBI Taxonomy" id="1716077"/>
    <lineage>
        <taxon>Bacteria</taxon>
        <taxon>Bacillati</taxon>
        <taxon>Actinomycetota</taxon>
        <taxon>Actinomycetes</taxon>
        <taxon>Propionibacteriales</taxon>
        <taxon>Propionibacteriaceae</taxon>
        <taxon>Microlunatus</taxon>
    </lineage>
</organism>
<dbReference type="GO" id="GO:0005737">
    <property type="term" value="C:cytoplasm"/>
    <property type="evidence" value="ECO:0007669"/>
    <property type="project" value="TreeGrafter"/>
</dbReference>
<dbReference type="Pfam" id="PF01266">
    <property type="entry name" value="DAO"/>
    <property type="match status" value="1"/>
</dbReference>
<protein>
    <recommendedName>
        <fullName evidence="5">FAD dependent oxidoreductase domain-containing protein</fullName>
    </recommendedName>
</protein>
<sequence>MDERWEERLPESVLDHHRTTYDLIIVGGGIVGASAALEAVRRGASVALVDAGLDGRASPAGAGIISPVALDRHEDRPEWTSVITRCVGHYRQLLADVDELDPDNAGSATFREVGELVVARDDPAELATLGAISARLSTDVGRRAHGVSEPPVELAGTDLHAYWPELRGDLRAIFIKDVGRVDGGRLTERLLAAASRLGCQSSGSPAFRIIPGWASLDPAADRPIVQVGSERLSAPAVLLATGAWAGSALDAMGLDGQIRPVRGQIVHLRLPGAAAGGRPVVNTLGAGYLLGFDDRIVVGATHEDAGFDASVTAEGQHRVLAAALDLAPGLGTATLLQTRVGLRPVSRDGLPSVGAVAAGIHVATGLGAMINKYHVSPTLQQTTDTDPEAMLTSGKVAMRYCGSWEPEEIAAVPYGKANIDIAPLPTGPAGNRDFYSNGLANVIAAKTKHPQQAWEFVQFLGSKRAAEIQATTGTVIPAYKGEATAYTKAMPEYDMKVFVDQLQYAEPFPSSLQTATWRDYATQQFANAWTGKSTVADVAHEVAARMNKDLAAEKP</sequence>
<dbReference type="PANTHER" id="PTHR13847:SF286">
    <property type="entry name" value="D-AMINO ACID DEHYDROGENASE"/>
    <property type="match status" value="1"/>
</dbReference>
<comment type="similarity">
    <text evidence="2">Belongs to the DadA oxidoreductase family.</text>
</comment>
<dbReference type="InterPro" id="IPR036188">
    <property type="entry name" value="FAD/NAD-bd_sf"/>
</dbReference>
<dbReference type="Proteomes" id="UP000613840">
    <property type="component" value="Unassembled WGS sequence"/>
</dbReference>